<evidence type="ECO:0000313" key="2">
    <source>
        <dbReference type="EMBL" id="RJX48003.1"/>
    </source>
</evidence>
<comment type="caution">
    <text evidence="2">The sequence shown here is derived from an EMBL/GenBank/DDBJ whole genome shotgun (WGS) entry which is preliminary data.</text>
</comment>
<protein>
    <recommendedName>
        <fullName evidence="1">Right handed beta helix domain-containing protein</fullName>
    </recommendedName>
</protein>
<reference evidence="2 3" key="1">
    <citation type="submission" date="2018-06" db="EMBL/GenBank/DDBJ databases">
        <title>Halonotius sp. F13-13 a new haloarchaeeon isolated from a solar saltern from Isla Cristina, Huelva, Spain.</title>
        <authorList>
            <person name="Duran-Viseras A."/>
            <person name="Sanchez-Porro C."/>
            <person name="Ventosa A."/>
        </authorList>
    </citation>
    <scope>NUCLEOTIDE SEQUENCE [LARGE SCALE GENOMIC DNA]</scope>
    <source>
        <strain evidence="2 3">CECT 7525</strain>
    </source>
</reference>
<dbReference type="InterPro" id="IPR039448">
    <property type="entry name" value="Beta_helix"/>
</dbReference>
<dbReference type="Gene3D" id="2.160.20.10">
    <property type="entry name" value="Single-stranded right-handed beta-helix, Pectin lyase-like"/>
    <property type="match status" value="2"/>
</dbReference>
<dbReference type="SMART" id="SM00710">
    <property type="entry name" value="PbH1"/>
    <property type="match status" value="8"/>
</dbReference>
<dbReference type="EMBL" id="QMDW01000027">
    <property type="protein sequence ID" value="RJX48003.1"/>
    <property type="molecule type" value="Genomic_DNA"/>
</dbReference>
<organism evidence="2 3">
    <name type="scientific">Halonotius pteroides</name>
    <dbReference type="NCBI Taxonomy" id="268735"/>
    <lineage>
        <taxon>Archaea</taxon>
        <taxon>Methanobacteriati</taxon>
        <taxon>Methanobacteriota</taxon>
        <taxon>Stenosarchaea group</taxon>
        <taxon>Halobacteria</taxon>
        <taxon>Halobacteriales</taxon>
        <taxon>Haloferacaceae</taxon>
        <taxon>Halonotius</taxon>
    </lineage>
</organism>
<dbReference type="AlphaFoldDB" id="A0A3A6QKQ8"/>
<keyword evidence="3" id="KW-1185">Reference proteome</keyword>
<dbReference type="Pfam" id="PF13229">
    <property type="entry name" value="Beta_helix"/>
    <property type="match status" value="1"/>
</dbReference>
<gene>
    <name evidence="2" type="ORF">DP106_13370</name>
</gene>
<dbReference type="InterPro" id="IPR012334">
    <property type="entry name" value="Pectin_lyas_fold"/>
</dbReference>
<dbReference type="InterPro" id="IPR006626">
    <property type="entry name" value="PbH1"/>
</dbReference>
<dbReference type="SUPFAM" id="SSF51126">
    <property type="entry name" value="Pectin lyase-like"/>
    <property type="match status" value="2"/>
</dbReference>
<dbReference type="InterPro" id="IPR011050">
    <property type="entry name" value="Pectin_lyase_fold/virulence"/>
</dbReference>
<evidence type="ECO:0000313" key="3">
    <source>
        <dbReference type="Proteomes" id="UP000281564"/>
    </source>
</evidence>
<name>A0A3A6QKQ8_9EURY</name>
<sequence length="573" mass="60943">MVEHNMNDQTYSWISTAVLVLVGLSIAMTGSAAAQSADIVVATDGTGDHSSIQNAIDSASDSDRIKIQSGTYRESINIDKNVVIFTDGIVDISNQSEITDSTGISISDDAEPEIVGVHITGWQFGIDNEFSDNDLEIRNVTIRKVERGILNYGSTGDWRVANTTIETNDVGIDMYDSTGSPAIVNTQIKALSDDSGAGIIATETGGNPVIRSVQITNLSPGIRFFRSNADWIIKSSYLKQGGINAYEATGEWKIKDTIIENPGMESRETGVNARKASGEAVIQNTTIINPDIGIDLAETNGNWRIESVILRNTSDDAVEIDDGFSGKAIIRNTSVRTADNGINAEKSDGKFVVSNLTVRDTDGDGIDASNATGNATVHDSEFRNMGDKSIDVIDSEGSWQIHESILTGGSEGTLDAWDAKQMINASRNYWGAADGPSGTFCGSGGAIGGYNVTMYPYYTDSSLTTLSSATTSGTVQISNSCVIPEDISESNEQELVVTLSQISADGKSDNITITMPEGVSVENVGEPRAIGTPYKVDVTNSGGPIKLEIDPDEPEATVDFVLRVPVELSPNEG</sequence>
<dbReference type="Proteomes" id="UP000281564">
    <property type="component" value="Unassembled WGS sequence"/>
</dbReference>
<proteinExistence type="predicted"/>
<feature type="domain" description="Right handed beta helix" evidence="1">
    <location>
        <begin position="198"/>
        <end position="354"/>
    </location>
</feature>
<evidence type="ECO:0000259" key="1">
    <source>
        <dbReference type="Pfam" id="PF13229"/>
    </source>
</evidence>
<accession>A0A3A6QKQ8</accession>